<comment type="caution">
    <text evidence="1">The sequence shown here is derived from an EMBL/GenBank/DDBJ whole genome shotgun (WGS) entry which is preliminary data.</text>
</comment>
<name>A0ACB9L2V5_9MYRT</name>
<reference evidence="2" key="1">
    <citation type="journal article" date="2023" name="Front. Plant Sci.">
        <title>Chromosomal-level genome assembly of Melastoma candidum provides insights into trichome evolution.</title>
        <authorList>
            <person name="Zhong Y."/>
            <person name="Wu W."/>
            <person name="Sun C."/>
            <person name="Zou P."/>
            <person name="Liu Y."/>
            <person name="Dai S."/>
            <person name="Zhou R."/>
        </authorList>
    </citation>
    <scope>NUCLEOTIDE SEQUENCE [LARGE SCALE GENOMIC DNA]</scope>
</reference>
<gene>
    <name evidence="1" type="ORF">MLD38_039200</name>
</gene>
<organism evidence="1 2">
    <name type="scientific">Melastoma candidum</name>
    <dbReference type="NCBI Taxonomy" id="119954"/>
    <lineage>
        <taxon>Eukaryota</taxon>
        <taxon>Viridiplantae</taxon>
        <taxon>Streptophyta</taxon>
        <taxon>Embryophyta</taxon>
        <taxon>Tracheophyta</taxon>
        <taxon>Spermatophyta</taxon>
        <taxon>Magnoliopsida</taxon>
        <taxon>eudicotyledons</taxon>
        <taxon>Gunneridae</taxon>
        <taxon>Pentapetalae</taxon>
        <taxon>rosids</taxon>
        <taxon>malvids</taxon>
        <taxon>Myrtales</taxon>
        <taxon>Melastomataceae</taxon>
        <taxon>Melastomatoideae</taxon>
        <taxon>Melastomateae</taxon>
        <taxon>Melastoma</taxon>
    </lineage>
</organism>
<sequence length="289" mass="30559">MATVADSKTTLELDEPLRFSCEEQFFRNSIVGGICLFCSAACPGCRGVFVGCKDREKCHKGESTPLFFFEMMNQCERSSLPDSAPSAAAPATSTEAQIRSSTTANPAPSTQALPLASAAFGGVISPVTVISRPRFLWTHAVFSTGALAVSAAGTAVLFKKACVLDIKGGETPTLVRPPDPSERKALRTVPRSLSLAGPGHTGAKERGSGDDLLTACEGTWGAVKKMEPGLSRYRKEGASGSPLSRCAFLAQINTKVSADYLRSLENNAPSISEIEETRFAREAAGSEYP</sequence>
<evidence type="ECO:0000313" key="2">
    <source>
        <dbReference type="Proteomes" id="UP001057402"/>
    </source>
</evidence>
<evidence type="ECO:0000313" key="1">
    <source>
        <dbReference type="EMBL" id="KAI4303591.1"/>
    </source>
</evidence>
<dbReference type="Proteomes" id="UP001057402">
    <property type="component" value="Chromosome 12"/>
</dbReference>
<protein>
    <submittedName>
        <fullName evidence="1">Uncharacterized protein</fullName>
    </submittedName>
</protein>
<accession>A0ACB9L2V5</accession>
<keyword evidence="2" id="KW-1185">Reference proteome</keyword>
<proteinExistence type="predicted"/>
<dbReference type="EMBL" id="CM042891">
    <property type="protein sequence ID" value="KAI4303591.1"/>
    <property type="molecule type" value="Genomic_DNA"/>
</dbReference>